<dbReference type="KEGG" id="ptkz:JDV02_005609"/>
<evidence type="ECO:0000256" key="2">
    <source>
        <dbReference type="SAM" id="Phobius"/>
    </source>
</evidence>
<name>A0A9Q8QGY2_9HYPO</name>
<organism evidence="3 4">
    <name type="scientific">Purpureocillium takamizusanense</name>
    <dbReference type="NCBI Taxonomy" id="2060973"/>
    <lineage>
        <taxon>Eukaryota</taxon>
        <taxon>Fungi</taxon>
        <taxon>Dikarya</taxon>
        <taxon>Ascomycota</taxon>
        <taxon>Pezizomycotina</taxon>
        <taxon>Sordariomycetes</taxon>
        <taxon>Hypocreomycetidae</taxon>
        <taxon>Hypocreales</taxon>
        <taxon>Ophiocordycipitaceae</taxon>
        <taxon>Purpureocillium</taxon>
    </lineage>
</organism>
<evidence type="ECO:0000256" key="1">
    <source>
        <dbReference type="SAM" id="MobiDB-lite"/>
    </source>
</evidence>
<dbReference type="RefSeq" id="XP_047842906.1">
    <property type="nucleotide sequence ID" value="XM_047986922.1"/>
</dbReference>
<gene>
    <name evidence="3" type="ORF">JDV02_005609</name>
</gene>
<protein>
    <submittedName>
        <fullName evidence="3">Uncharacterized protein</fullName>
    </submittedName>
</protein>
<reference evidence="3" key="1">
    <citation type="submission" date="2021-11" db="EMBL/GenBank/DDBJ databases">
        <title>Purpureocillium_takamizusanense_genome.</title>
        <authorList>
            <person name="Nguyen N.-H."/>
        </authorList>
    </citation>
    <scope>NUCLEOTIDE SEQUENCE</scope>
    <source>
        <strain evidence="3">PT3</strain>
    </source>
</reference>
<accession>A0A9Q8QGY2</accession>
<keyword evidence="4" id="KW-1185">Reference proteome</keyword>
<keyword evidence="2" id="KW-0812">Transmembrane</keyword>
<evidence type="ECO:0000313" key="4">
    <source>
        <dbReference type="Proteomes" id="UP000829364"/>
    </source>
</evidence>
<dbReference type="EMBL" id="CP086358">
    <property type="protein sequence ID" value="UNI19425.1"/>
    <property type="molecule type" value="Genomic_DNA"/>
</dbReference>
<dbReference type="AlphaFoldDB" id="A0A9Q8QGY2"/>
<dbReference type="OrthoDB" id="4940902at2759"/>
<keyword evidence="2" id="KW-1133">Transmembrane helix</keyword>
<sequence length="204" mass="22228">MGNWFGWHLSGYLKRRCLSLFIVLDICCVGLQVPEIVVLAVAGLPWSCEGLTTVTNPGEPTSGHDTSGFGSNDKTGALDQYCGIPKSSFWLSIVLILLYFYSIGLSIRQMVALGKRAKVGKACVNGDGIAQAPAAQPQAHLHCNRHEHEAPRAMPGEGDLEDSVDKRSSFKTQSTSSMDPPPYSPDRRESLDKETVDHVKKGVW</sequence>
<evidence type="ECO:0000313" key="3">
    <source>
        <dbReference type="EMBL" id="UNI19425.1"/>
    </source>
</evidence>
<feature type="transmembrane region" description="Helical" evidence="2">
    <location>
        <begin position="89"/>
        <end position="107"/>
    </location>
</feature>
<feature type="region of interest" description="Disordered" evidence="1">
    <location>
        <begin position="148"/>
        <end position="204"/>
    </location>
</feature>
<dbReference type="Proteomes" id="UP000829364">
    <property type="component" value="Chromosome 5"/>
</dbReference>
<feature type="compositionally biased region" description="Basic and acidic residues" evidence="1">
    <location>
        <begin position="185"/>
        <end position="204"/>
    </location>
</feature>
<dbReference type="GeneID" id="72067558"/>
<proteinExistence type="predicted"/>
<feature type="transmembrane region" description="Helical" evidence="2">
    <location>
        <begin position="20"/>
        <end position="44"/>
    </location>
</feature>
<keyword evidence="2" id="KW-0472">Membrane</keyword>